<organism evidence="1">
    <name type="scientific">Anguilla anguilla</name>
    <name type="common">European freshwater eel</name>
    <name type="synonym">Muraena anguilla</name>
    <dbReference type="NCBI Taxonomy" id="7936"/>
    <lineage>
        <taxon>Eukaryota</taxon>
        <taxon>Metazoa</taxon>
        <taxon>Chordata</taxon>
        <taxon>Craniata</taxon>
        <taxon>Vertebrata</taxon>
        <taxon>Euteleostomi</taxon>
        <taxon>Actinopterygii</taxon>
        <taxon>Neopterygii</taxon>
        <taxon>Teleostei</taxon>
        <taxon>Anguilliformes</taxon>
        <taxon>Anguillidae</taxon>
        <taxon>Anguilla</taxon>
    </lineage>
</organism>
<sequence length="52" mass="6052">MPVVWSHGQTEEQGNIDFRGEDKFSFEKDNQQRMCHCGYNICLHNAPSYSLC</sequence>
<accession>A0A0E9PJP9</accession>
<dbReference type="AlphaFoldDB" id="A0A0E9PJP9"/>
<reference evidence="1" key="1">
    <citation type="submission" date="2014-11" db="EMBL/GenBank/DDBJ databases">
        <authorList>
            <person name="Amaro Gonzalez C."/>
        </authorList>
    </citation>
    <scope>NUCLEOTIDE SEQUENCE</scope>
</reference>
<reference evidence="1" key="2">
    <citation type="journal article" date="2015" name="Fish Shellfish Immunol.">
        <title>Early steps in the European eel (Anguilla anguilla)-Vibrio vulnificus interaction in the gills: Role of the RtxA13 toxin.</title>
        <authorList>
            <person name="Callol A."/>
            <person name="Pajuelo D."/>
            <person name="Ebbesson L."/>
            <person name="Teles M."/>
            <person name="MacKenzie S."/>
            <person name="Amaro C."/>
        </authorList>
    </citation>
    <scope>NUCLEOTIDE SEQUENCE</scope>
</reference>
<name>A0A0E9PJP9_ANGAN</name>
<dbReference type="EMBL" id="GBXM01103731">
    <property type="protein sequence ID" value="JAH04846.1"/>
    <property type="molecule type" value="Transcribed_RNA"/>
</dbReference>
<evidence type="ECO:0000313" key="1">
    <source>
        <dbReference type="EMBL" id="JAH04846.1"/>
    </source>
</evidence>
<proteinExistence type="predicted"/>
<protein>
    <submittedName>
        <fullName evidence="1">Uncharacterized protein</fullName>
    </submittedName>
</protein>